<dbReference type="InterPro" id="IPR045497">
    <property type="entry name" value="DUF6438"/>
</dbReference>
<reference evidence="2 3" key="1">
    <citation type="submission" date="2019-04" db="EMBL/GenBank/DDBJ databases">
        <title>Sphingomonas psychrotolerans sp. nov., isolated from soil in the Tianshan Mountains, Xinjiang, China.</title>
        <authorList>
            <person name="Luo Y."/>
            <person name="Sheng H."/>
        </authorList>
    </citation>
    <scope>NUCLEOTIDE SEQUENCE [LARGE SCALE GENOMIC DNA]</scope>
    <source>
        <strain evidence="2 3">KIS18-15</strain>
    </source>
</reference>
<dbReference type="Pfam" id="PF20033">
    <property type="entry name" value="DUF6438"/>
    <property type="match status" value="1"/>
</dbReference>
<organism evidence="2 3">
    <name type="scientific">Sphingomonas naasensis</name>
    <dbReference type="NCBI Taxonomy" id="1344951"/>
    <lineage>
        <taxon>Bacteria</taxon>
        <taxon>Pseudomonadati</taxon>
        <taxon>Pseudomonadota</taxon>
        <taxon>Alphaproteobacteria</taxon>
        <taxon>Sphingomonadales</taxon>
        <taxon>Sphingomonadaceae</taxon>
        <taxon>Sphingomonas</taxon>
    </lineage>
</organism>
<sequence length="166" mass="17568">MQRILGVAIAGLALAGCIPHGRAPAGPMPIEGDSISYETGPCFGACPVYAVTVRPDGTGVFEGKRFTAVTGTRDFTLTRAQYDAFAARLAPYRPASGEVRYSHGTPNCPNAPTDMPSIDVRWTRAIGDSQGLYFYLGCGRDNRALAEALGGAVELLPLHDLIGDRP</sequence>
<dbReference type="AlphaFoldDB" id="A0A4S1WCQ6"/>
<evidence type="ECO:0000313" key="2">
    <source>
        <dbReference type="EMBL" id="TGX40741.1"/>
    </source>
</evidence>
<comment type="caution">
    <text evidence="2">The sequence shown here is derived from an EMBL/GenBank/DDBJ whole genome shotgun (WGS) entry which is preliminary data.</text>
</comment>
<feature type="domain" description="DUF6438" evidence="1">
    <location>
        <begin position="34"/>
        <end position="136"/>
    </location>
</feature>
<dbReference type="EMBL" id="SRXU01000006">
    <property type="protein sequence ID" value="TGX40741.1"/>
    <property type="molecule type" value="Genomic_DNA"/>
</dbReference>
<proteinExistence type="predicted"/>
<dbReference type="OrthoDB" id="7172369at2"/>
<dbReference type="Proteomes" id="UP000309848">
    <property type="component" value="Unassembled WGS sequence"/>
</dbReference>
<name>A0A4S1WCQ6_9SPHN</name>
<evidence type="ECO:0000313" key="3">
    <source>
        <dbReference type="Proteomes" id="UP000309848"/>
    </source>
</evidence>
<evidence type="ECO:0000259" key="1">
    <source>
        <dbReference type="Pfam" id="PF20033"/>
    </source>
</evidence>
<accession>A0A4S1WCQ6</accession>
<keyword evidence="3" id="KW-1185">Reference proteome</keyword>
<dbReference type="RefSeq" id="WP_135986281.1">
    <property type="nucleotide sequence ID" value="NZ_JAASQM010000005.1"/>
</dbReference>
<gene>
    <name evidence="2" type="ORF">E5A74_14740</name>
</gene>
<protein>
    <recommendedName>
        <fullName evidence="1">DUF6438 domain-containing protein</fullName>
    </recommendedName>
</protein>
<dbReference type="PROSITE" id="PS51257">
    <property type="entry name" value="PROKAR_LIPOPROTEIN"/>
    <property type="match status" value="1"/>
</dbReference>